<keyword evidence="3" id="KW-1185">Reference proteome</keyword>
<proteinExistence type="predicted"/>
<reference evidence="2" key="1">
    <citation type="submission" date="2019-09" db="EMBL/GenBank/DDBJ databases">
        <authorList>
            <person name="Teo W.F.A."/>
            <person name="Duangmal K."/>
        </authorList>
    </citation>
    <scope>NUCLEOTIDE SEQUENCE [LARGE SCALE GENOMIC DNA]</scope>
    <source>
        <strain evidence="2">K81G1</strain>
    </source>
</reference>
<protein>
    <submittedName>
        <fullName evidence="2">SCP2 sterol-binding domain-containing protein</fullName>
    </submittedName>
</protein>
<evidence type="ECO:0000313" key="3">
    <source>
        <dbReference type="Proteomes" id="UP000319769"/>
    </source>
</evidence>
<comment type="caution">
    <text evidence="2">The sequence shown here is derived from an EMBL/GenBank/DDBJ whole genome shotgun (WGS) entry which is preliminary data.</text>
</comment>
<evidence type="ECO:0000259" key="1">
    <source>
        <dbReference type="Pfam" id="PF02036"/>
    </source>
</evidence>
<dbReference type="Gene3D" id="3.30.1050.10">
    <property type="entry name" value="SCP2 sterol-binding domain"/>
    <property type="match status" value="1"/>
</dbReference>
<dbReference type="InterPro" id="IPR036527">
    <property type="entry name" value="SCP2_sterol-bd_dom_sf"/>
</dbReference>
<gene>
    <name evidence="2" type="ORF">FPZ12_015460</name>
</gene>
<evidence type="ECO:0000313" key="2">
    <source>
        <dbReference type="EMBL" id="KAA9161146.1"/>
    </source>
</evidence>
<sequence>MRHVSSDVIDALARRIDLGKLSPDQFISVLETLHMLGKVEAGVELRGLSTETLADVVRRASKEQLKAVAAHPELRRVFLEEIFSRMSDHFLPEKAKYSSVVVTWRFSDGDGDGGFDRFQTVIEDGLCASGADLGREPDTTITVAADDFFRMATGNAAVAAMFVTGKVRVKGEYAPAVRFSSYFDLPKPG</sequence>
<dbReference type="OrthoDB" id="5243187at2"/>
<dbReference type="RefSeq" id="WP_144755283.1">
    <property type="nucleotide sequence ID" value="NZ_VMNW02000018.1"/>
</dbReference>
<dbReference type="AlphaFoldDB" id="A0A5N0V434"/>
<dbReference type="InterPro" id="IPR003033">
    <property type="entry name" value="SCP2_sterol-bd_dom"/>
</dbReference>
<dbReference type="Pfam" id="PF02036">
    <property type="entry name" value="SCP2"/>
    <property type="match status" value="1"/>
</dbReference>
<name>A0A5N0V434_9PSEU</name>
<dbReference type="Proteomes" id="UP000319769">
    <property type="component" value="Unassembled WGS sequence"/>
</dbReference>
<dbReference type="EMBL" id="VMNW02000018">
    <property type="protein sequence ID" value="KAA9161146.1"/>
    <property type="molecule type" value="Genomic_DNA"/>
</dbReference>
<organism evidence="2 3">
    <name type="scientific">Amycolatopsis acidicola</name>
    <dbReference type="NCBI Taxonomy" id="2596893"/>
    <lineage>
        <taxon>Bacteria</taxon>
        <taxon>Bacillati</taxon>
        <taxon>Actinomycetota</taxon>
        <taxon>Actinomycetes</taxon>
        <taxon>Pseudonocardiales</taxon>
        <taxon>Pseudonocardiaceae</taxon>
        <taxon>Amycolatopsis</taxon>
    </lineage>
</organism>
<feature type="domain" description="SCP2" evidence="1">
    <location>
        <begin position="125"/>
        <end position="183"/>
    </location>
</feature>
<dbReference type="SUPFAM" id="SSF55718">
    <property type="entry name" value="SCP-like"/>
    <property type="match status" value="1"/>
</dbReference>
<accession>A0A5N0V434</accession>